<evidence type="ECO:0000256" key="4">
    <source>
        <dbReference type="ARBA" id="ARBA00023136"/>
    </source>
</evidence>
<sequence length="245" mass="26207">MSLLVGVAMLVAVFGTSMISGIFGMAGGLILLGIFLLILPVGTAIAVQGIIQLIANGSRAFFSRAYIDWRVLGIMTLGLLTAAAILFIVRYTPDLATVCITIGLLPILLWIPQSWLALDASKPHHAFICGFLGGGINLAVGVAGPTIDMFFIRTPMDRRTIIATKAAAQVVNHAGKIIFYWNATMVLAPAEWAAVALAAPFAIMGTSAGHWVLQRLTDANFKRWTRLIVTAIGTFYLVRGILLVI</sequence>
<evidence type="ECO:0000256" key="1">
    <source>
        <dbReference type="ARBA" id="ARBA00004141"/>
    </source>
</evidence>
<comment type="similarity">
    <text evidence="5">Belongs to the 4-toluene sulfonate uptake permease (TSUP) (TC 2.A.102) family.</text>
</comment>
<evidence type="ECO:0000256" key="2">
    <source>
        <dbReference type="ARBA" id="ARBA00022692"/>
    </source>
</evidence>
<evidence type="ECO:0000256" key="3">
    <source>
        <dbReference type="ARBA" id="ARBA00022989"/>
    </source>
</evidence>
<dbReference type="RefSeq" id="WP_284392303.1">
    <property type="nucleotide sequence ID" value="NZ_BSNG01000001.1"/>
</dbReference>
<dbReference type="EMBL" id="BSNG01000001">
    <property type="protein sequence ID" value="GLQ11115.1"/>
    <property type="molecule type" value="Genomic_DNA"/>
</dbReference>
<feature type="transmembrane region" description="Helical" evidence="5">
    <location>
        <begin position="95"/>
        <end position="118"/>
    </location>
</feature>
<feature type="transmembrane region" description="Helical" evidence="5">
    <location>
        <begin position="192"/>
        <end position="213"/>
    </location>
</feature>
<name>A0ABQ5UG93_9HYPH</name>
<keyword evidence="7" id="KW-1185">Reference proteome</keyword>
<proteinExistence type="inferred from homology"/>
<dbReference type="Pfam" id="PF01925">
    <property type="entry name" value="TauE"/>
    <property type="match status" value="1"/>
</dbReference>
<keyword evidence="5" id="KW-1003">Cell membrane</keyword>
<reference evidence="6" key="2">
    <citation type="submission" date="2023-01" db="EMBL/GenBank/DDBJ databases">
        <title>Draft genome sequence of Devosia yakushimensis strain NBRC 103855.</title>
        <authorList>
            <person name="Sun Q."/>
            <person name="Mori K."/>
        </authorList>
    </citation>
    <scope>NUCLEOTIDE SEQUENCE</scope>
    <source>
        <strain evidence="6">NBRC 103855</strain>
    </source>
</reference>
<reference evidence="6" key="1">
    <citation type="journal article" date="2014" name="Int. J. Syst. Evol. Microbiol.">
        <title>Complete genome of a new Firmicutes species belonging to the dominant human colonic microbiota ('Ruminococcus bicirculans') reveals two chromosomes and a selective capacity to utilize plant glucans.</title>
        <authorList>
            <consortium name="NISC Comparative Sequencing Program"/>
            <person name="Wegmann U."/>
            <person name="Louis P."/>
            <person name="Goesmann A."/>
            <person name="Henrissat B."/>
            <person name="Duncan S.H."/>
            <person name="Flint H.J."/>
        </authorList>
    </citation>
    <scope>NUCLEOTIDE SEQUENCE</scope>
    <source>
        <strain evidence="6">NBRC 103855</strain>
    </source>
</reference>
<feature type="transmembrane region" description="Helical" evidence="5">
    <location>
        <begin position="225"/>
        <end position="244"/>
    </location>
</feature>
<comment type="subcellular location">
    <subcellularLocation>
        <location evidence="5">Cell membrane</location>
        <topology evidence="5">Multi-pass membrane protein</topology>
    </subcellularLocation>
    <subcellularLocation>
        <location evidence="1">Membrane</location>
        <topology evidence="1">Multi-pass membrane protein</topology>
    </subcellularLocation>
</comment>
<keyword evidence="3 5" id="KW-1133">Transmembrane helix</keyword>
<comment type="caution">
    <text evidence="6">The sequence shown here is derived from an EMBL/GenBank/DDBJ whole genome shotgun (WGS) entry which is preliminary data.</text>
</comment>
<evidence type="ECO:0000313" key="6">
    <source>
        <dbReference type="EMBL" id="GLQ11115.1"/>
    </source>
</evidence>
<organism evidence="6 7">
    <name type="scientific">Devosia yakushimensis</name>
    <dbReference type="NCBI Taxonomy" id="470028"/>
    <lineage>
        <taxon>Bacteria</taxon>
        <taxon>Pseudomonadati</taxon>
        <taxon>Pseudomonadota</taxon>
        <taxon>Alphaproteobacteria</taxon>
        <taxon>Hyphomicrobiales</taxon>
        <taxon>Devosiaceae</taxon>
        <taxon>Devosia</taxon>
    </lineage>
</organism>
<dbReference type="Proteomes" id="UP001161406">
    <property type="component" value="Unassembled WGS sequence"/>
</dbReference>
<gene>
    <name evidence="6" type="ORF">GCM10007913_30470</name>
</gene>
<keyword evidence="4 5" id="KW-0472">Membrane</keyword>
<dbReference type="InterPro" id="IPR002781">
    <property type="entry name" value="TM_pro_TauE-like"/>
</dbReference>
<accession>A0ABQ5UG93</accession>
<protein>
    <recommendedName>
        <fullName evidence="5">Probable membrane transporter protein</fullName>
    </recommendedName>
</protein>
<evidence type="ECO:0000313" key="7">
    <source>
        <dbReference type="Proteomes" id="UP001161406"/>
    </source>
</evidence>
<feature type="transmembrane region" description="Helical" evidence="5">
    <location>
        <begin position="67"/>
        <end position="89"/>
    </location>
</feature>
<feature type="transmembrane region" description="Helical" evidence="5">
    <location>
        <begin position="125"/>
        <end position="147"/>
    </location>
</feature>
<evidence type="ECO:0000256" key="5">
    <source>
        <dbReference type="RuleBase" id="RU363041"/>
    </source>
</evidence>
<feature type="transmembrane region" description="Helical" evidence="5">
    <location>
        <begin position="29"/>
        <end position="55"/>
    </location>
</feature>
<keyword evidence="2 5" id="KW-0812">Transmembrane</keyword>